<reference evidence="2 3" key="1">
    <citation type="submission" date="2016-10" db="EMBL/GenBank/DDBJ databases">
        <authorList>
            <person name="de Groot N.N."/>
        </authorList>
    </citation>
    <scope>NUCLEOTIDE SEQUENCE [LARGE SCALE GENOMIC DNA]</scope>
    <source>
        <strain evidence="2 3">DSM 25383</strain>
    </source>
</reference>
<keyword evidence="2" id="KW-0808">Transferase</keyword>
<dbReference type="EMBL" id="FNRI01000002">
    <property type="protein sequence ID" value="SEA18608.1"/>
    <property type="molecule type" value="Genomic_DNA"/>
</dbReference>
<proteinExistence type="inferred from homology"/>
<dbReference type="InterPro" id="IPR043129">
    <property type="entry name" value="ATPase_NBD"/>
</dbReference>
<dbReference type="Gene3D" id="3.30.420.40">
    <property type="match status" value="2"/>
</dbReference>
<dbReference type="PANTHER" id="PTHR18964">
    <property type="entry name" value="ROK (REPRESSOR, ORF, KINASE) FAMILY"/>
    <property type="match status" value="1"/>
</dbReference>
<dbReference type="InterPro" id="IPR000600">
    <property type="entry name" value="ROK"/>
</dbReference>
<dbReference type="CDD" id="cd23763">
    <property type="entry name" value="ASKHA_ATPase_ROK"/>
    <property type="match status" value="1"/>
</dbReference>
<dbReference type="STRING" id="1033731.SAMN05444145_10288"/>
<evidence type="ECO:0000256" key="1">
    <source>
        <dbReference type="ARBA" id="ARBA00006479"/>
    </source>
</evidence>
<organism evidence="2 3">
    <name type="scientific">Alistipes timonensis JC136</name>
    <dbReference type="NCBI Taxonomy" id="1033731"/>
    <lineage>
        <taxon>Bacteria</taxon>
        <taxon>Pseudomonadati</taxon>
        <taxon>Bacteroidota</taxon>
        <taxon>Bacteroidia</taxon>
        <taxon>Bacteroidales</taxon>
        <taxon>Rikenellaceae</taxon>
        <taxon>Alistipes</taxon>
    </lineage>
</organism>
<dbReference type="Pfam" id="PF00480">
    <property type="entry name" value="ROK"/>
    <property type="match status" value="1"/>
</dbReference>
<dbReference type="GO" id="GO:0016301">
    <property type="term" value="F:kinase activity"/>
    <property type="evidence" value="ECO:0007669"/>
    <property type="project" value="UniProtKB-KW"/>
</dbReference>
<name>A0A1H3Z539_9BACT</name>
<dbReference type="AlphaFoldDB" id="A0A1H3Z539"/>
<keyword evidence="3" id="KW-1185">Reference proteome</keyword>
<gene>
    <name evidence="2" type="ORF">SAMN05444145_10288</name>
</gene>
<dbReference type="RefSeq" id="WP_010264177.1">
    <property type="nucleotide sequence ID" value="NZ_CAEG01000012.1"/>
</dbReference>
<keyword evidence="2" id="KW-0418">Kinase</keyword>
<dbReference type="SUPFAM" id="SSF53067">
    <property type="entry name" value="Actin-like ATPase domain"/>
    <property type="match status" value="1"/>
</dbReference>
<protein>
    <submittedName>
        <fullName evidence="2">Sugar kinase of the NBD/HSP70 family, may contain an N-terminal HTH domain</fullName>
    </submittedName>
</protein>
<sequence length="368" mass="39640">MYSHDNRVVITLDAGGTNLVFGAMQANRFIVEPITLPSHAEDLDKCLATMVEGFRAVISRLSEKPVAISFAFPGPADYPNGIIGGYLPNFPSFRNGVALGPFLEATFGIPVFINNDGDLFAYGEALGGALPAVNARLEALNSPKRYKNLVGYTFGTGFGVGIVVDNRLNRGDNSCVETFCLRHKKMPEIIVEEGVAVRAVKRVYGELANDPNHGLEPKDICEIADGKRPGNVEAARQAFAEMGEIAGDAMATAVTLVDGLIVIGGGITAARKWIMPSLLKELRSKMHTLSGDELNRVQMKVYDLDDDAEFQEFAKGSMQPLKVYGTDRYVAYDPQKRIGVTISKLGASQAISVGAYAFALSQLDAQNA</sequence>
<comment type="similarity">
    <text evidence="1">Belongs to the ROK (NagC/XylR) family.</text>
</comment>
<dbReference type="OrthoDB" id="9810372at2"/>
<evidence type="ECO:0000313" key="2">
    <source>
        <dbReference type="EMBL" id="SEA18608.1"/>
    </source>
</evidence>
<dbReference type="Proteomes" id="UP000183253">
    <property type="component" value="Unassembled WGS sequence"/>
</dbReference>
<dbReference type="PANTHER" id="PTHR18964:SF149">
    <property type="entry name" value="BIFUNCTIONAL UDP-N-ACETYLGLUCOSAMINE 2-EPIMERASE_N-ACETYLMANNOSAMINE KINASE"/>
    <property type="match status" value="1"/>
</dbReference>
<accession>A0A1H3Z539</accession>
<evidence type="ECO:0000313" key="3">
    <source>
        <dbReference type="Proteomes" id="UP000183253"/>
    </source>
</evidence>